<evidence type="ECO:0000313" key="2">
    <source>
        <dbReference type="EMBL" id="MDJ1157273.1"/>
    </source>
</evidence>
<protein>
    <recommendedName>
        <fullName evidence="1">PilZ domain-containing protein</fullName>
    </recommendedName>
</protein>
<evidence type="ECO:0000259" key="1">
    <source>
        <dbReference type="Pfam" id="PF07238"/>
    </source>
</evidence>
<organism evidence="2 3">
    <name type="scientific">Chelatococcus albus</name>
    <dbReference type="NCBI Taxonomy" id="3047466"/>
    <lineage>
        <taxon>Bacteria</taxon>
        <taxon>Pseudomonadati</taxon>
        <taxon>Pseudomonadota</taxon>
        <taxon>Alphaproteobacteria</taxon>
        <taxon>Hyphomicrobiales</taxon>
        <taxon>Chelatococcaceae</taxon>
        <taxon>Chelatococcus</taxon>
    </lineage>
</organism>
<dbReference type="EMBL" id="JASJEV010000001">
    <property type="protein sequence ID" value="MDJ1157273.1"/>
    <property type="molecule type" value="Genomic_DNA"/>
</dbReference>
<proteinExistence type="predicted"/>
<dbReference type="Gene3D" id="2.40.10.220">
    <property type="entry name" value="predicted glycosyltransferase like domains"/>
    <property type="match status" value="1"/>
</dbReference>
<sequence>MDETKGGARMDETSPDAIEWVERLFLAGQDPHEERRRAPRRPVAVPAAIALADGATLYCAIRDVTAAGARLAVPKEAKLPEAFDLALLPKGLTRRVSLKWRRGQAAGVAFL</sequence>
<name>A0ABT7AD24_9HYPH</name>
<accession>A0ABT7AD24</accession>
<dbReference type="Proteomes" id="UP001321492">
    <property type="component" value="Unassembled WGS sequence"/>
</dbReference>
<evidence type="ECO:0000313" key="3">
    <source>
        <dbReference type="Proteomes" id="UP001321492"/>
    </source>
</evidence>
<dbReference type="Pfam" id="PF07238">
    <property type="entry name" value="PilZ"/>
    <property type="match status" value="1"/>
</dbReference>
<keyword evidence="3" id="KW-1185">Reference proteome</keyword>
<dbReference type="InterPro" id="IPR009875">
    <property type="entry name" value="PilZ_domain"/>
</dbReference>
<dbReference type="RefSeq" id="WP_283739235.1">
    <property type="nucleotide sequence ID" value="NZ_JASJEV010000001.1"/>
</dbReference>
<comment type="caution">
    <text evidence="2">The sequence shown here is derived from an EMBL/GenBank/DDBJ whole genome shotgun (WGS) entry which is preliminary data.</text>
</comment>
<dbReference type="SUPFAM" id="SSF141371">
    <property type="entry name" value="PilZ domain-like"/>
    <property type="match status" value="1"/>
</dbReference>
<reference evidence="2 3" key="1">
    <citation type="submission" date="2023-05" db="EMBL/GenBank/DDBJ databases">
        <title>Chelatococcus sp. nov., a moderately thermophilic bacterium isolated from hot spring microbial mat.</title>
        <authorList>
            <person name="Hu C.-J."/>
            <person name="Li W.-J."/>
        </authorList>
    </citation>
    <scope>NUCLEOTIDE SEQUENCE [LARGE SCALE GENOMIC DNA]</scope>
    <source>
        <strain evidence="2 3">SYSU G07232</strain>
    </source>
</reference>
<feature type="domain" description="PilZ" evidence="1">
    <location>
        <begin position="34"/>
        <end position="110"/>
    </location>
</feature>
<gene>
    <name evidence="2" type="ORF">QNA08_03340</name>
</gene>